<dbReference type="InterPro" id="IPR012349">
    <property type="entry name" value="Split_barrel_FMN-bd"/>
</dbReference>
<dbReference type="OrthoDB" id="162914at2"/>
<sequence>MLLPLAPEPFSAPTDRDMLPSERREFVRTHRTCVFGYRRRNDGPGMSVVYYIPTDTDELLVSTMAGRGKARVIGRDGKVSLCVLDERWPFTYLQVYADATIEDNHELAVDVMMAVAGRMSGQPLGEEARPQIAAMSAREHRVVIRCRPYATFATPPRHLHRNDEVAQLSHWVSGVVPWDAADPVAG</sequence>
<protein>
    <recommendedName>
        <fullName evidence="1">Pyridoxamine 5'-phosphate oxidase N-terminal domain-containing protein</fullName>
    </recommendedName>
</protein>
<dbReference type="Pfam" id="PF01243">
    <property type="entry name" value="PNPOx_N"/>
    <property type="match status" value="1"/>
</dbReference>
<evidence type="ECO:0000259" key="1">
    <source>
        <dbReference type="Pfam" id="PF01243"/>
    </source>
</evidence>
<proteinExistence type="predicted"/>
<gene>
    <name evidence="2" type="ORF">MSG_00187</name>
</gene>
<keyword evidence="3" id="KW-1185">Reference proteome</keyword>
<dbReference type="Gene3D" id="2.30.110.10">
    <property type="entry name" value="Electron Transport, Fmn-binding Protein, Chain A"/>
    <property type="match status" value="1"/>
</dbReference>
<evidence type="ECO:0000313" key="2">
    <source>
        <dbReference type="EMBL" id="BAX90353.1"/>
    </source>
</evidence>
<feature type="domain" description="Pyridoxamine 5'-phosphate oxidase N-terminal" evidence="1">
    <location>
        <begin position="20"/>
        <end position="133"/>
    </location>
</feature>
<accession>A0A1Z4EBM1</accession>
<organism evidence="2 3">
    <name type="scientific">Mycobacterium shigaense</name>
    <dbReference type="NCBI Taxonomy" id="722731"/>
    <lineage>
        <taxon>Bacteria</taxon>
        <taxon>Bacillati</taxon>
        <taxon>Actinomycetota</taxon>
        <taxon>Actinomycetes</taxon>
        <taxon>Mycobacteriales</taxon>
        <taxon>Mycobacteriaceae</taxon>
        <taxon>Mycobacterium</taxon>
        <taxon>Mycobacterium simiae complex</taxon>
    </lineage>
</organism>
<dbReference type="SUPFAM" id="SSF50475">
    <property type="entry name" value="FMN-binding split barrel"/>
    <property type="match status" value="1"/>
</dbReference>
<dbReference type="KEGG" id="mshg:MSG_00187"/>
<dbReference type="Proteomes" id="UP000217736">
    <property type="component" value="Chromosome"/>
</dbReference>
<dbReference type="RefSeq" id="WP_096436293.1">
    <property type="nucleotide sequence ID" value="NZ_AP018164.1"/>
</dbReference>
<dbReference type="InterPro" id="IPR011576">
    <property type="entry name" value="Pyridox_Oxase_N"/>
</dbReference>
<evidence type="ECO:0000313" key="3">
    <source>
        <dbReference type="Proteomes" id="UP000217736"/>
    </source>
</evidence>
<reference evidence="3" key="1">
    <citation type="submission" date="2017-06" db="EMBL/GenBank/DDBJ databases">
        <title>Complete Genome Sequence of Mycobacterium shigaense.</title>
        <authorList>
            <person name="Fukano H."/>
            <person name="Yoshida M."/>
            <person name="Kazumi Y."/>
            <person name="Ogura Y."/>
            <person name="Mitarai S."/>
            <person name="Hayashi T."/>
            <person name="Hoshino Y."/>
        </authorList>
    </citation>
    <scope>NUCLEOTIDE SEQUENCE [LARGE SCALE GENOMIC DNA]</scope>
    <source>
        <strain evidence="3">UN-152</strain>
    </source>
</reference>
<dbReference type="EMBL" id="AP018164">
    <property type="protein sequence ID" value="BAX90353.1"/>
    <property type="molecule type" value="Genomic_DNA"/>
</dbReference>
<dbReference type="AlphaFoldDB" id="A0A1Z4EBM1"/>
<name>A0A1Z4EBM1_9MYCO</name>